<keyword evidence="2" id="KW-0134">Cell wall</keyword>
<dbReference type="Proteomes" id="UP001398420">
    <property type="component" value="Unassembled WGS sequence"/>
</dbReference>
<dbReference type="InterPro" id="IPR037250">
    <property type="entry name" value="NEAT_dom_sf"/>
</dbReference>
<keyword evidence="6" id="KW-0472">Membrane</keyword>
<evidence type="ECO:0000256" key="4">
    <source>
        <dbReference type="ARBA" id="ARBA00022729"/>
    </source>
</evidence>
<dbReference type="PROSITE" id="PS50978">
    <property type="entry name" value="NEAT"/>
    <property type="match status" value="1"/>
</dbReference>
<keyword evidence="5" id="KW-0572">Peptidoglycan-anchor</keyword>
<evidence type="ECO:0000256" key="3">
    <source>
        <dbReference type="ARBA" id="ARBA00022525"/>
    </source>
</evidence>
<keyword evidence="6" id="KW-1133">Transmembrane helix</keyword>
<comment type="subcellular location">
    <subcellularLocation>
        <location evidence="1">Secreted</location>
        <location evidence="1">Cell wall</location>
        <topology evidence="1">Peptidoglycan-anchor</topology>
    </subcellularLocation>
</comment>
<evidence type="ECO:0000256" key="2">
    <source>
        <dbReference type="ARBA" id="ARBA00022512"/>
    </source>
</evidence>
<dbReference type="Gene3D" id="2.60.40.1850">
    <property type="match status" value="1"/>
</dbReference>
<keyword evidence="6" id="KW-0812">Transmembrane</keyword>
<accession>A0ABU9LN21</accession>
<name>A0ABU9LN21_9BACL</name>
<evidence type="ECO:0000259" key="8">
    <source>
        <dbReference type="PROSITE" id="PS50978"/>
    </source>
</evidence>
<keyword evidence="4 7" id="KW-0732">Signal</keyword>
<dbReference type="InterPro" id="IPR006635">
    <property type="entry name" value="NEAT_dom"/>
</dbReference>
<dbReference type="CDD" id="cd06920">
    <property type="entry name" value="NEAT"/>
    <property type="match status" value="1"/>
</dbReference>
<keyword evidence="3" id="KW-0964">Secreted</keyword>
<dbReference type="EMBL" id="JBCEWA010000005">
    <property type="protein sequence ID" value="MEL5988404.1"/>
    <property type="molecule type" value="Genomic_DNA"/>
</dbReference>
<organism evidence="9 10">
    <name type="scientific">Kurthia gibsonii</name>
    <dbReference type="NCBI Taxonomy" id="33946"/>
    <lineage>
        <taxon>Bacteria</taxon>
        <taxon>Bacillati</taxon>
        <taxon>Bacillota</taxon>
        <taxon>Bacilli</taxon>
        <taxon>Bacillales</taxon>
        <taxon>Caryophanaceae</taxon>
        <taxon>Kurthia</taxon>
    </lineage>
</organism>
<feature type="transmembrane region" description="Helical" evidence="6">
    <location>
        <begin position="171"/>
        <end position="189"/>
    </location>
</feature>
<dbReference type="SUPFAM" id="SSF158911">
    <property type="entry name" value="NEAT domain-like"/>
    <property type="match status" value="1"/>
</dbReference>
<dbReference type="Pfam" id="PF05031">
    <property type="entry name" value="NEAT"/>
    <property type="match status" value="1"/>
</dbReference>
<evidence type="ECO:0000256" key="1">
    <source>
        <dbReference type="ARBA" id="ARBA00004168"/>
    </source>
</evidence>
<protein>
    <submittedName>
        <fullName evidence="9">NEAT domain-containing protein</fullName>
    </submittedName>
</protein>
<keyword evidence="10" id="KW-1185">Reference proteome</keyword>
<gene>
    <name evidence="9" type="ORF">AAF454_08285</name>
</gene>
<comment type="caution">
    <text evidence="9">The sequence shown here is derived from an EMBL/GenBank/DDBJ whole genome shotgun (WGS) entry which is preliminary data.</text>
</comment>
<dbReference type="SMART" id="SM00725">
    <property type="entry name" value="NEAT"/>
    <property type="match status" value="1"/>
</dbReference>
<dbReference type="InterPro" id="IPR050436">
    <property type="entry name" value="IsdA"/>
</dbReference>
<evidence type="ECO:0000256" key="6">
    <source>
        <dbReference type="SAM" id="Phobius"/>
    </source>
</evidence>
<reference evidence="9 10" key="1">
    <citation type="submission" date="2024-04" db="EMBL/GenBank/DDBJ databases">
        <authorList>
            <person name="Wu Y.S."/>
            <person name="Zhang L."/>
        </authorList>
    </citation>
    <scope>NUCLEOTIDE SEQUENCE [LARGE SCALE GENOMIC DNA]</scope>
    <source>
        <strain evidence="9 10">KG-01</strain>
    </source>
</reference>
<evidence type="ECO:0000313" key="10">
    <source>
        <dbReference type="Proteomes" id="UP001398420"/>
    </source>
</evidence>
<proteinExistence type="predicted"/>
<dbReference type="PANTHER" id="PTHR37824:SF1">
    <property type="entry name" value="IRON-REGULATED SURFACE DETERMINANT PROTEIN C"/>
    <property type="match status" value="1"/>
</dbReference>
<feature type="chain" id="PRO_5045138031" evidence="7">
    <location>
        <begin position="24"/>
        <end position="197"/>
    </location>
</feature>
<feature type="signal peptide" evidence="7">
    <location>
        <begin position="1"/>
        <end position="23"/>
    </location>
</feature>
<sequence length="197" mass="22924">MWAKYIFIFLLSSLFILPVGAKAQTLENGTYKIPYEVKKSGESSTSIANDYFQKPAILIVSNQKMYLEITILKSHWTKEVMFDGKKETLVKTNKEKDMRTIQFPLKQISGKHKGTLAVYINEKVDGEDFLYDNRYEIDFVLDENKLAKQSNHVKEIKIIEKKQTKEQPMGWWVYVISAMVFFLIVAIVGKQIRGRKE</sequence>
<dbReference type="RefSeq" id="WP_342302925.1">
    <property type="nucleotide sequence ID" value="NZ_JBCEWA010000005.1"/>
</dbReference>
<feature type="domain" description="NEAT" evidence="8">
    <location>
        <begin position="26"/>
        <end position="149"/>
    </location>
</feature>
<evidence type="ECO:0000256" key="7">
    <source>
        <dbReference type="SAM" id="SignalP"/>
    </source>
</evidence>
<evidence type="ECO:0000256" key="5">
    <source>
        <dbReference type="ARBA" id="ARBA00023088"/>
    </source>
</evidence>
<evidence type="ECO:0000313" key="9">
    <source>
        <dbReference type="EMBL" id="MEL5988404.1"/>
    </source>
</evidence>
<dbReference type="PANTHER" id="PTHR37824">
    <property type="entry name" value="IRON-REGULATED SURFACE DETERMINANT PROTEIN C"/>
    <property type="match status" value="1"/>
</dbReference>